<gene>
    <name evidence="1" type="ORF">AVEN_163524_1</name>
</gene>
<comment type="caution">
    <text evidence="1">The sequence shown here is derived from an EMBL/GenBank/DDBJ whole genome shotgun (WGS) entry which is preliminary data.</text>
</comment>
<reference evidence="1 2" key="1">
    <citation type="journal article" date="2019" name="Sci. Rep.">
        <title>Orb-weaving spider Araneus ventricosus genome elucidates the spidroin gene catalogue.</title>
        <authorList>
            <person name="Kono N."/>
            <person name="Nakamura H."/>
            <person name="Ohtoshi R."/>
            <person name="Moran D.A.P."/>
            <person name="Shinohara A."/>
            <person name="Yoshida Y."/>
            <person name="Fujiwara M."/>
            <person name="Mori M."/>
            <person name="Tomita M."/>
            <person name="Arakawa K."/>
        </authorList>
    </citation>
    <scope>NUCLEOTIDE SEQUENCE [LARGE SCALE GENOMIC DNA]</scope>
</reference>
<protein>
    <submittedName>
        <fullName evidence="1">Uncharacterized protein</fullName>
    </submittedName>
</protein>
<dbReference type="AlphaFoldDB" id="A0A4Y2BSQ8"/>
<evidence type="ECO:0000313" key="1">
    <source>
        <dbReference type="EMBL" id="GBL94204.1"/>
    </source>
</evidence>
<dbReference type="Proteomes" id="UP000499080">
    <property type="component" value="Unassembled WGS sequence"/>
</dbReference>
<accession>A0A4Y2BSQ8</accession>
<keyword evidence="2" id="KW-1185">Reference proteome</keyword>
<evidence type="ECO:0000313" key="2">
    <source>
        <dbReference type="Proteomes" id="UP000499080"/>
    </source>
</evidence>
<sequence>MTKHPSLGQRKPEMHLKSVNMTWQRHCLVPSFCYCHSWYNSRCIRQCRLSCTLTTGYHWLATTCILFQVSFSCSTLDTMCTAELLAAYMGIKYFHHMVEYGIMVHSVYRPQTIDICLLAKGRRVLISTAKTTRPNWSVHNRDSSLKRN</sequence>
<name>A0A4Y2BSQ8_ARAVE</name>
<organism evidence="1 2">
    <name type="scientific">Araneus ventricosus</name>
    <name type="common">Orbweaver spider</name>
    <name type="synonym">Epeira ventricosa</name>
    <dbReference type="NCBI Taxonomy" id="182803"/>
    <lineage>
        <taxon>Eukaryota</taxon>
        <taxon>Metazoa</taxon>
        <taxon>Ecdysozoa</taxon>
        <taxon>Arthropoda</taxon>
        <taxon>Chelicerata</taxon>
        <taxon>Arachnida</taxon>
        <taxon>Araneae</taxon>
        <taxon>Araneomorphae</taxon>
        <taxon>Entelegynae</taxon>
        <taxon>Araneoidea</taxon>
        <taxon>Araneidae</taxon>
        <taxon>Araneus</taxon>
    </lineage>
</organism>
<proteinExistence type="predicted"/>
<dbReference type="EMBL" id="BGPR01000100">
    <property type="protein sequence ID" value="GBL94204.1"/>
    <property type="molecule type" value="Genomic_DNA"/>
</dbReference>